<dbReference type="EMBL" id="LMWP01000042">
    <property type="protein sequence ID" value="KUN18682.1"/>
    <property type="molecule type" value="Genomic_DNA"/>
</dbReference>
<evidence type="ECO:0000313" key="3">
    <source>
        <dbReference type="EMBL" id="KUN18682.1"/>
    </source>
</evidence>
<feature type="region of interest" description="Disordered" evidence="1">
    <location>
        <begin position="387"/>
        <end position="407"/>
    </location>
</feature>
<evidence type="ECO:0000256" key="1">
    <source>
        <dbReference type="SAM" id="MobiDB-lite"/>
    </source>
</evidence>
<organism evidence="3 4">
    <name type="scientific">Streptomyces corchorusii</name>
    <name type="common">Streptomyces chibaensis</name>
    <dbReference type="NCBI Taxonomy" id="1903"/>
    <lineage>
        <taxon>Bacteria</taxon>
        <taxon>Bacillati</taxon>
        <taxon>Actinomycetota</taxon>
        <taxon>Actinomycetes</taxon>
        <taxon>Kitasatosporales</taxon>
        <taxon>Streptomycetaceae</taxon>
        <taxon>Streptomyces</taxon>
    </lineage>
</organism>
<proteinExistence type="predicted"/>
<dbReference type="Pfam" id="PF20329">
    <property type="entry name" value="DUF6624"/>
    <property type="match status" value="1"/>
</dbReference>
<keyword evidence="4" id="KW-1185">Reference proteome</keyword>
<sequence>MTQVLWQAEAVAPTVRGSVPALSPAARRVIDAVRAGAAGPLFPPVLRLGEDGLLAHDRDLAGEPDAALLTAALTDPRFAPLDTLLDALYAWCGRTAAQHTTLLAPGVLDVTDGALFGPLVCEAFTACAAGVAYDAEEECARWTGFLDRFLQRLARDTGTPWFDQLDLRLPVTGIEAQGAETHNGRRRVLRVRLGGGSIAYKPRPAGGEVLFLPPDDSVFALLNALPSASGPVRLPVLRCTPGSGPDGREYSWQEWLEPPTQWGVIRSGNGRRLHGTRLGRRQAERYWHRAGSLAAAAFRFGIADLGEGNLLVGTRPQDREPLPYPVDLEIFLTPLHRLHDTGLIADEAAGDHHHPGFEDRPRWCTVDGPVAHFTETADGGPRLVRRDRPCTRGGTRTVVADTHGRTGQGPYLPSFLRGMFDAWTLMSRHHDRIRAHLQRAAPDTYVRVLLKPTAAYTEALADRLTGAGTRAGAPSPDRPGGTPATVPQEVAGATAEAVHGALAEPVFGPAETAQLDVGDVPYFFRRAHGGPLLRTADAAHCPSPAAHLTVPADPDPAWPPSAAVLDERGRDLAGLGVALRDAVEYAFATAGPGTLEGDGVRVRVTDRHTGEAEFTWAEAGRRITYTWDRERVRIRVEPFTRPEPVPDVRRRLLRMDRVDAVLRARWVASGFTDEATEKRLVALTTAGMGWLADVVARYGWPGHALVGPAAAAAACRLVQHAEGPIAFQQECLRLIQRAAREGDMPRRQVAYVTDALRVGQGRPQVYGTKFRLREGELEPCPIEQPDRVDELRRNLGMEPLARYAGRLRSRYRTRTR</sequence>
<gene>
    <name evidence="3" type="ORF">AQJ11_33355</name>
</gene>
<accession>A0A101PVY9</accession>
<name>A0A101PVY9_STRCK</name>
<dbReference type="AlphaFoldDB" id="A0A101PVY9"/>
<reference evidence="3 4" key="1">
    <citation type="submission" date="2015-10" db="EMBL/GenBank/DDBJ databases">
        <title>Draft genome sequence of Streptomyces corchorusii DSM 40340, type strain for the species Streptomyces corchorusii.</title>
        <authorList>
            <person name="Ruckert C."/>
            <person name="Winkler A."/>
            <person name="Kalinowski J."/>
            <person name="Kampfer P."/>
            <person name="Glaeser S."/>
        </authorList>
    </citation>
    <scope>NUCLEOTIDE SEQUENCE [LARGE SCALE GENOMIC DNA]</scope>
    <source>
        <strain evidence="3 4">DSM 40340</strain>
    </source>
</reference>
<evidence type="ECO:0000313" key="4">
    <source>
        <dbReference type="Proteomes" id="UP000053398"/>
    </source>
</evidence>
<comment type="caution">
    <text evidence="3">The sequence shown here is derived from an EMBL/GenBank/DDBJ whole genome shotgun (WGS) entry which is preliminary data.</text>
</comment>
<dbReference type="InterPro" id="IPR046732">
    <property type="entry name" value="DUF6624"/>
</dbReference>
<evidence type="ECO:0000259" key="2">
    <source>
        <dbReference type="Pfam" id="PF13575"/>
    </source>
</evidence>
<dbReference type="Proteomes" id="UP000053398">
    <property type="component" value="Unassembled WGS sequence"/>
</dbReference>
<dbReference type="Pfam" id="PF13575">
    <property type="entry name" value="DUF4135"/>
    <property type="match status" value="1"/>
</dbReference>
<feature type="domain" description="Lantibiotic biosynthesis protein dehydration" evidence="2">
    <location>
        <begin position="136"/>
        <end position="348"/>
    </location>
</feature>
<dbReference type="InterPro" id="IPR025410">
    <property type="entry name" value="Lant_dehyd"/>
</dbReference>
<dbReference type="RefSeq" id="WP_059265674.1">
    <property type="nucleotide sequence ID" value="NZ_KQ948365.1"/>
</dbReference>
<protein>
    <recommendedName>
        <fullName evidence="2">Lantibiotic biosynthesis protein dehydration domain-containing protein</fullName>
    </recommendedName>
</protein>